<evidence type="ECO:0000313" key="5">
    <source>
        <dbReference type="Proteomes" id="UP000265120"/>
    </source>
</evidence>
<dbReference type="Gene3D" id="2.60.40.10">
    <property type="entry name" value="Immunoglobulins"/>
    <property type="match status" value="1"/>
</dbReference>
<evidence type="ECO:0000256" key="2">
    <source>
        <dbReference type="SAM" id="MobiDB-lite"/>
    </source>
</evidence>
<accession>A0A3P8WYY8</accession>
<reference evidence="4" key="2">
    <citation type="submission" date="2025-08" db="UniProtKB">
        <authorList>
            <consortium name="Ensembl"/>
        </authorList>
    </citation>
    <scope>IDENTIFICATION</scope>
</reference>
<dbReference type="InParanoid" id="A0A3P8WYY8"/>
<name>A0A3P8WYY8_CYNSE</name>
<protein>
    <recommendedName>
        <fullName evidence="3">Ig-like domain-containing protein</fullName>
    </recommendedName>
</protein>
<sequence>ADGATNTHTLQMKCQSLSVQCEASGFAPLTLEMSWEVKGSDGKSRPLDSSSMTGHKQAWDGTYSQSMWLELDTSKMDLGTGGELTCVAVHPGGTRRSSTSLSIIGN</sequence>
<dbReference type="InterPro" id="IPR007110">
    <property type="entry name" value="Ig-like_dom"/>
</dbReference>
<keyword evidence="1" id="KW-0393">Immunoglobulin domain</keyword>
<dbReference type="Pfam" id="PF00047">
    <property type="entry name" value="ig"/>
    <property type="match status" value="1"/>
</dbReference>
<dbReference type="AlphaFoldDB" id="A0A3P8WYY8"/>
<proteinExistence type="predicted"/>
<reference evidence="4" key="3">
    <citation type="submission" date="2025-09" db="UniProtKB">
        <authorList>
            <consortium name="Ensembl"/>
        </authorList>
    </citation>
    <scope>IDENTIFICATION</scope>
</reference>
<feature type="region of interest" description="Disordered" evidence="2">
    <location>
        <begin position="37"/>
        <end position="56"/>
    </location>
</feature>
<dbReference type="InterPro" id="IPR013151">
    <property type="entry name" value="Immunoglobulin_dom"/>
</dbReference>
<evidence type="ECO:0000313" key="4">
    <source>
        <dbReference type="Ensembl" id="ENSCSEP00000029925.1"/>
    </source>
</evidence>
<dbReference type="InterPro" id="IPR036179">
    <property type="entry name" value="Ig-like_dom_sf"/>
</dbReference>
<feature type="domain" description="Ig-like" evidence="3">
    <location>
        <begin position="1"/>
        <end position="102"/>
    </location>
</feature>
<evidence type="ECO:0000256" key="1">
    <source>
        <dbReference type="ARBA" id="ARBA00023319"/>
    </source>
</evidence>
<dbReference type="SUPFAM" id="SSF48726">
    <property type="entry name" value="Immunoglobulin"/>
    <property type="match status" value="1"/>
</dbReference>
<reference evidence="4 5" key="1">
    <citation type="journal article" date="2014" name="Nat. Genet.">
        <title>Whole-genome sequence of a flatfish provides insights into ZW sex chromosome evolution and adaptation to a benthic lifestyle.</title>
        <authorList>
            <person name="Chen S."/>
            <person name="Zhang G."/>
            <person name="Shao C."/>
            <person name="Huang Q."/>
            <person name="Liu G."/>
            <person name="Zhang P."/>
            <person name="Song W."/>
            <person name="An N."/>
            <person name="Chalopin D."/>
            <person name="Volff J.N."/>
            <person name="Hong Y."/>
            <person name="Li Q."/>
            <person name="Sha Z."/>
            <person name="Zhou H."/>
            <person name="Xie M."/>
            <person name="Yu Q."/>
            <person name="Liu Y."/>
            <person name="Xiang H."/>
            <person name="Wang N."/>
            <person name="Wu K."/>
            <person name="Yang C."/>
            <person name="Zhou Q."/>
            <person name="Liao X."/>
            <person name="Yang L."/>
            <person name="Hu Q."/>
            <person name="Zhang J."/>
            <person name="Meng L."/>
            <person name="Jin L."/>
            <person name="Tian Y."/>
            <person name="Lian J."/>
            <person name="Yang J."/>
            <person name="Miao G."/>
            <person name="Liu S."/>
            <person name="Liang Z."/>
            <person name="Yan F."/>
            <person name="Li Y."/>
            <person name="Sun B."/>
            <person name="Zhang H."/>
            <person name="Zhang J."/>
            <person name="Zhu Y."/>
            <person name="Du M."/>
            <person name="Zhao Y."/>
            <person name="Schartl M."/>
            <person name="Tang Q."/>
            <person name="Wang J."/>
        </authorList>
    </citation>
    <scope>NUCLEOTIDE SEQUENCE</scope>
</reference>
<dbReference type="STRING" id="244447.ENSCSEP00000029925"/>
<dbReference type="PROSITE" id="PS50835">
    <property type="entry name" value="IG_LIKE"/>
    <property type="match status" value="1"/>
</dbReference>
<dbReference type="GeneTree" id="ENSGT00940000182317"/>
<keyword evidence="5" id="KW-1185">Reference proteome</keyword>
<dbReference type="OMA" id="HTLQMKC"/>
<organism evidence="4 5">
    <name type="scientific">Cynoglossus semilaevis</name>
    <name type="common">Tongue sole</name>
    <dbReference type="NCBI Taxonomy" id="244447"/>
    <lineage>
        <taxon>Eukaryota</taxon>
        <taxon>Metazoa</taxon>
        <taxon>Chordata</taxon>
        <taxon>Craniata</taxon>
        <taxon>Vertebrata</taxon>
        <taxon>Euteleostomi</taxon>
        <taxon>Actinopterygii</taxon>
        <taxon>Neopterygii</taxon>
        <taxon>Teleostei</taxon>
        <taxon>Neoteleostei</taxon>
        <taxon>Acanthomorphata</taxon>
        <taxon>Carangaria</taxon>
        <taxon>Pleuronectiformes</taxon>
        <taxon>Pleuronectoidei</taxon>
        <taxon>Cynoglossidae</taxon>
        <taxon>Cynoglossinae</taxon>
        <taxon>Cynoglossus</taxon>
    </lineage>
</organism>
<dbReference type="InterPro" id="IPR013783">
    <property type="entry name" value="Ig-like_fold"/>
</dbReference>
<dbReference type="Proteomes" id="UP000265120">
    <property type="component" value="Chromosome 18"/>
</dbReference>
<evidence type="ECO:0000259" key="3">
    <source>
        <dbReference type="PROSITE" id="PS50835"/>
    </source>
</evidence>
<dbReference type="Ensembl" id="ENSCSET00000030328.1">
    <property type="protein sequence ID" value="ENSCSEP00000029925.1"/>
    <property type="gene ID" value="ENSCSEG00000019184.1"/>
</dbReference>